<dbReference type="RefSeq" id="WP_131598511.1">
    <property type="nucleotide sequence ID" value="NZ_CBDBYK010000001.1"/>
</dbReference>
<dbReference type="EC" id="6.1.1.12" evidence="8"/>
<dbReference type="OrthoDB" id="9802326at2"/>
<dbReference type="PANTHER" id="PTHR22594">
    <property type="entry name" value="ASPARTYL/LYSYL-TRNA SYNTHETASE"/>
    <property type="match status" value="1"/>
</dbReference>
<name>A0A4R0XTC6_9MOLU</name>
<dbReference type="InterPro" id="IPR029351">
    <property type="entry name" value="GAD_dom"/>
</dbReference>
<evidence type="ECO:0000313" key="10">
    <source>
        <dbReference type="EMBL" id="TCG11733.1"/>
    </source>
</evidence>
<dbReference type="GO" id="GO:0006422">
    <property type="term" value="P:aspartyl-tRNA aminoacylation"/>
    <property type="evidence" value="ECO:0007669"/>
    <property type="project" value="UniProtKB-UniRule"/>
</dbReference>
<evidence type="ECO:0000256" key="2">
    <source>
        <dbReference type="ARBA" id="ARBA00011738"/>
    </source>
</evidence>
<dbReference type="GO" id="GO:0004815">
    <property type="term" value="F:aspartate-tRNA ligase activity"/>
    <property type="evidence" value="ECO:0007669"/>
    <property type="project" value="UniProtKB-UniRule"/>
</dbReference>
<feature type="binding site" evidence="8">
    <location>
        <position position="429"/>
    </location>
    <ligand>
        <name>L-aspartate</name>
        <dbReference type="ChEBI" id="CHEBI:29991"/>
    </ligand>
</feature>
<dbReference type="CDD" id="cd04317">
    <property type="entry name" value="EcAspRS_like_N"/>
    <property type="match status" value="1"/>
</dbReference>
<keyword evidence="5 8" id="KW-0067">ATP-binding</keyword>
<evidence type="ECO:0000259" key="9">
    <source>
        <dbReference type="PROSITE" id="PS50862"/>
    </source>
</evidence>
<dbReference type="InterPro" id="IPR004115">
    <property type="entry name" value="GAD-like_sf"/>
</dbReference>
<feature type="binding site" evidence="8">
    <location>
        <position position="210"/>
    </location>
    <ligand>
        <name>L-aspartate</name>
        <dbReference type="ChEBI" id="CHEBI:29991"/>
    </ligand>
</feature>
<feature type="binding site" evidence="8">
    <location>
        <position position="219"/>
    </location>
    <ligand>
        <name>ATP</name>
        <dbReference type="ChEBI" id="CHEBI:30616"/>
    </ligand>
</feature>
<sequence>MKKINNGQLRRNNIGEKVVLKGWIANRRKLGSLTFLDLRDRWGITQIVIEGPTPIGATKESVIEIHGEVILRKDINSNLPTGEIEIMANEVIVLATSEVPPFVIRDDIEIKEENRLKHRFLDIRRTKITNNLILRHKLVKSIRDYFDRNEFLEIETPYLSKSTPEGARDYLVPTRTKGKFFALPQSPQLYKQLLMASGIERYFQIARCFRDEDLRADRQPEFTQLDVEVSFVSQEQIMKLIEDLFIEIFPKLGFNDKLSFPIMEYDTAMNLYGCDKPDLRYDYTLKDVTDKFSETEFNVFKNASTIKMIAFDRVISKKQIKKLEEVAKKNKAKGLFWAAFNSETGEKTGPGFKFIEKELHLLSKEYDIQTGTMLFVADEYLNAVQALGAVRVELNRMFKLASDEFKFTWVVNWPMFEYNEESKRYIAAHHPFTSPTKESLDTFDTKPLEARAKAYDLVLNGFEIGGGSIRINNPDIQRRMFGAIGMTKETAESQFGFFLESFKYGLPPHGGIAFGIDRIATILVGEESIREVIAFPKNAKGIDPLSQSPSNVTKEQLEEYFLKMQENK</sequence>
<evidence type="ECO:0000256" key="4">
    <source>
        <dbReference type="ARBA" id="ARBA00022741"/>
    </source>
</evidence>
<feature type="binding site" evidence="8">
    <location>
        <begin position="515"/>
        <end position="518"/>
    </location>
    <ligand>
        <name>ATP</name>
        <dbReference type="ChEBI" id="CHEBI:30616"/>
    </ligand>
</feature>
<comment type="similarity">
    <text evidence="1 8">Belongs to the class-II aminoacyl-tRNA synthetase family. Type 1 subfamily.</text>
</comment>
<keyword evidence="8" id="KW-0963">Cytoplasm</keyword>
<feature type="binding site" evidence="8">
    <location>
        <begin position="210"/>
        <end position="212"/>
    </location>
    <ligand>
        <name>ATP</name>
        <dbReference type="ChEBI" id="CHEBI:30616"/>
    </ligand>
</feature>
<dbReference type="SUPFAM" id="SSF55261">
    <property type="entry name" value="GAD domain-like"/>
    <property type="match status" value="1"/>
</dbReference>
<dbReference type="GO" id="GO:0003676">
    <property type="term" value="F:nucleic acid binding"/>
    <property type="evidence" value="ECO:0007669"/>
    <property type="project" value="InterPro"/>
</dbReference>
<comment type="function">
    <text evidence="8">Catalyzes the attachment of L-aspartate to tRNA(Asp) in a two-step reaction: L-aspartate is first activated by ATP to form Asp-AMP and then transferred to the acceptor end of tRNA(Asp).</text>
</comment>
<dbReference type="NCBIfam" id="TIGR00459">
    <property type="entry name" value="aspS_bact"/>
    <property type="match status" value="1"/>
</dbReference>
<keyword evidence="3 8" id="KW-0436">Ligase</keyword>
<comment type="subunit">
    <text evidence="2 8">Homodimer.</text>
</comment>
<dbReference type="InterPro" id="IPR012340">
    <property type="entry name" value="NA-bd_OB-fold"/>
</dbReference>
<dbReference type="InterPro" id="IPR045864">
    <property type="entry name" value="aa-tRNA-synth_II/BPL/LPL"/>
</dbReference>
<dbReference type="InterPro" id="IPR004365">
    <property type="entry name" value="NA-bd_OB_tRNA"/>
</dbReference>
<dbReference type="Pfam" id="PF01336">
    <property type="entry name" value="tRNA_anti-codon"/>
    <property type="match status" value="1"/>
</dbReference>
<feature type="region of interest" description="Aspartate" evidence="8">
    <location>
        <begin position="188"/>
        <end position="191"/>
    </location>
</feature>
<proteinExistence type="inferred from homology"/>
<feature type="domain" description="Aminoacyl-transfer RNA synthetases class-II family profile" evidence="9">
    <location>
        <begin position="134"/>
        <end position="544"/>
    </location>
</feature>
<comment type="caution">
    <text evidence="8">Lacks conserved residue(s) required for the propagation of feature annotation.</text>
</comment>
<comment type="caution">
    <text evidence="10">The sequence shown here is derived from an EMBL/GenBank/DDBJ whole genome shotgun (WGS) entry which is preliminary data.</text>
</comment>
<dbReference type="AlphaFoldDB" id="A0A4R0XTC6"/>
<dbReference type="Gene3D" id="3.30.1360.30">
    <property type="entry name" value="GAD-like domain"/>
    <property type="match status" value="1"/>
</dbReference>
<dbReference type="Proteomes" id="UP000294192">
    <property type="component" value="Unassembled WGS sequence"/>
</dbReference>
<feature type="binding site" evidence="8">
    <location>
        <position position="463"/>
    </location>
    <ligand>
        <name>ATP</name>
        <dbReference type="ChEBI" id="CHEBI:30616"/>
    </ligand>
</feature>
<dbReference type="PANTHER" id="PTHR22594:SF5">
    <property type="entry name" value="ASPARTATE--TRNA LIGASE, MITOCHONDRIAL"/>
    <property type="match status" value="1"/>
</dbReference>
<evidence type="ECO:0000256" key="3">
    <source>
        <dbReference type="ARBA" id="ARBA00022598"/>
    </source>
</evidence>
<evidence type="ECO:0000256" key="1">
    <source>
        <dbReference type="ARBA" id="ARBA00006303"/>
    </source>
</evidence>
<reference evidence="10 11" key="1">
    <citation type="submission" date="2018-02" db="EMBL/GenBank/DDBJ databases">
        <title>Mycoplasma marinum and Mycoplasma todarodis sp. nov., moderately halophilic and psychrotolerant mycoplasmas isolated from cephalopods.</title>
        <authorList>
            <person name="Viver T."/>
        </authorList>
    </citation>
    <scope>NUCLEOTIDE SEQUENCE [LARGE SCALE GENOMIC DNA]</scope>
    <source>
        <strain evidence="10 11">PE</strain>
    </source>
</reference>
<keyword evidence="6 8" id="KW-0648">Protein biosynthesis</keyword>
<comment type="subcellular location">
    <subcellularLocation>
        <location evidence="8">Cytoplasm</location>
    </subcellularLocation>
</comment>
<organism evidence="10 11">
    <name type="scientific">Mycoplasma marinum</name>
    <dbReference type="NCBI Taxonomy" id="1937190"/>
    <lineage>
        <taxon>Bacteria</taxon>
        <taxon>Bacillati</taxon>
        <taxon>Mycoplasmatota</taxon>
        <taxon>Mollicutes</taxon>
        <taxon>Mycoplasmataceae</taxon>
        <taxon>Mycoplasma</taxon>
    </lineage>
</organism>
<keyword evidence="11" id="KW-1185">Reference proteome</keyword>
<gene>
    <name evidence="8" type="primary">aspS</name>
    <name evidence="10" type="ORF">C4B24_01110</name>
</gene>
<dbReference type="Pfam" id="PF02938">
    <property type="entry name" value="GAD"/>
    <property type="match status" value="1"/>
</dbReference>
<dbReference type="NCBIfam" id="NF001750">
    <property type="entry name" value="PRK00476.1"/>
    <property type="match status" value="1"/>
</dbReference>
<evidence type="ECO:0000256" key="8">
    <source>
        <dbReference type="HAMAP-Rule" id="MF_00044"/>
    </source>
</evidence>
<dbReference type="EMBL" id="PSZO01000003">
    <property type="protein sequence ID" value="TCG11733.1"/>
    <property type="molecule type" value="Genomic_DNA"/>
</dbReference>
<evidence type="ECO:0000256" key="5">
    <source>
        <dbReference type="ARBA" id="ARBA00022840"/>
    </source>
</evidence>
<keyword evidence="4 8" id="KW-0547">Nucleotide-binding</keyword>
<evidence type="ECO:0000256" key="7">
    <source>
        <dbReference type="ARBA" id="ARBA00023146"/>
    </source>
</evidence>
<dbReference type="InterPro" id="IPR004364">
    <property type="entry name" value="Aa-tRNA-synt_II"/>
</dbReference>
<keyword evidence="7 8" id="KW-0030">Aminoacyl-tRNA synthetase</keyword>
<dbReference type="GO" id="GO:0005524">
    <property type="term" value="F:ATP binding"/>
    <property type="evidence" value="ECO:0007669"/>
    <property type="project" value="UniProtKB-UniRule"/>
</dbReference>
<evidence type="ECO:0000256" key="6">
    <source>
        <dbReference type="ARBA" id="ARBA00022917"/>
    </source>
</evidence>
<dbReference type="GO" id="GO:0005737">
    <property type="term" value="C:cytoplasm"/>
    <property type="evidence" value="ECO:0007669"/>
    <property type="project" value="UniProtKB-SubCell"/>
</dbReference>
<dbReference type="PRINTS" id="PR01042">
    <property type="entry name" value="TRNASYNTHASP"/>
</dbReference>
<accession>A0A4R0XTC6</accession>
<dbReference type="SUPFAM" id="SSF50249">
    <property type="entry name" value="Nucleic acid-binding proteins"/>
    <property type="match status" value="1"/>
</dbReference>
<dbReference type="InterPro" id="IPR006195">
    <property type="entry name" value="aa-tRNA-synth_II"/>
</dbReference>
<evidence type="ECO:0000313" key="11">
    <source>
        <dbReference type="Proteomes" id="UP000294192"/>
    </source>
</evidence>
<dbReference type="HAMAP" id="MF_00044">
    <property type="entry name" value="Asp_tRNA_synth_type1"/>
    <property type="match status" value="1"/>
</dbReference>
<feature type="binding site" evidence="8">
    <location>
        <position position="165"/>
    </location>
    <ligand>
        <name>L-aspartate</name>
        <dbReference type="ChEBI" id="CHEBI:29991"/>
    </ligand>
</feature>
<dbReference type="Pfam" id="PF00152">
    <property type="entry name" value="tRNA-synt_2"/>
    <property type="match status" value="1"/>
</dbReference>
<dbReference type="InterPro" id="IPR002312">
    <property type="entry name" value="Asp/Asn-tRNA-synth_IIb"/>
</dbReference>
<dbReference type="InterPro" id="IPR004524">
    <property type="entry name" value="Asp-tRNA-ligase_1"/>
</dbReference>
<dbReference type="InterPro" id="IPR047089">
    <property type="entry name" value="Asp-tRNA-ligase_1_N"/>
</dbReference>
<dbReference type="CDD" id="cd00777">
    <property type="entry name" value="AspRS_core"/>
    <property type="match status" value="1"/>
</dbReference>
<feature type="binding site" evidence="8">
    <location>
        <position position="470"/>
    </location>
    <ligand>
        <name>L-aspartate</name>
        <dbReference type="ChEBI" id="CHEBI:29991"/>
    </ligand>
</feature>
<dbReference type="InterPro" id="IPR047090">
    <property type="entry name" value="AspRS_core"/>
</dbReference>
<protein>
    <recommendedName>
        <fullName evidence="8">Aspartate--tRNA ligase</fullName>
        <ecNumber evidence="8">6.1.1.12</ecNumber>
    </recommendedName>
    <alternativeName>
        <fullName evidence="8">Aspartyl-tRNA synthetase</fullName>
        <shortName evidence="8">AspRS</shortName>
    </alternativeName>
</protein>
<comment type="catalytic activity">
    <reaction evidence="8">
        <text>tRNA(Asp) + L-aspartate + ATP = L-aspartyl-tRNA(Asp) + AMP + diphosphate</text>
        <dbReference type="Rhea" id="RHEA:19649"/>
        <dbReference type="Rhea" id="RHEA-COMP:9660"/>
        <dbReference type="Rhea" id="RHEA-COMP:9678"/>
        <dbReference type="ChEBI" id="CHEBI:29991"/>
        <dbReference type="ChEBI" id="CHEBI:30616"/>
        <dbReference type="ChEBI" id="CHEBI:33019"/>
        <dbReference type="ChEBI" id="CHEBI:78442"/>
        <dbReference type="ChEBI" id="CHEBI:78516"/>
        <dbReference type="ChEBI" id="CHEBI:456215"/>
        <dbReference type="EC" id="6.1.1.12"/>
    </reaction>
</comment>
<dbReference type="Gene3D" id="3.30.930.10">
    <property type="entry name" value="Bira Bifunctional Protein, Domain 2"/>
    <property type="match status" value="1"/>
</dbReference>
<dbReference type="Gene3D" id="2.40.50.140">
    <property type="entry name" value="Nucleic acid-binding proteins"/>
    <property type="match status" value="1"/>
</dbReference>
<dbReference type="PROSITE" id="PS50862">
    <property type="entry name" value="AA_TRNA_LIGASE_II"/>
    <property type="match status" value="1"/>
</dbReference>
<dbReference type="SUPFAM" id="SSF55681">
    <property type="entry name" value="Class II aaRS and biotin synthetases"/>
    <property type="match status" value="1"/>
</dbReference>